<name>A0A0K2JEK6_SPIKU</name>
<gene>
    <name evidence="3" type="ORF">SKUN_0096</name>
</gene>
<feature type="domain" description="EAL" evidence="2">
    <location>
        <begin position="411"/>
        <end position="664"/>
    </location>
</feature>
<dbReference type="SUPFAM" id="SSF141868">
    <property type="entry name" value="EAL domain-like"/>
    <property type="match status" value="1"/>
</dbReference>
<evidence type="ECO:0000259" key="2">
    <source>
        <dbReference type="PROSITE" id="PS50883"/>
    </source>
</evidence>
<keyword evidence="1" id="KW-0472">Membrane</keyword>
<feature type="transmembrane region" description="Helical" evidence="1">
    <location>
        <begin position="155"/>
        <end position="174"/>
    </location>
</feature>
<dbReference type="STRING" id="273035.SKUN_0096"/>
<dbReference type="EMBL" id="CP010899">
    <property type="protein sequence ID" value="ALA97020.1"/>
    <property type="molecule type" value="Genomic_DNA"/>
</dbReference>
<evidence type="ECO:0000256" key="1">
    <source>
        <dbReference type="SAM" id="Phobius"/>
    </source>
</evidence>
<dbReference type="PATRIC" id="fig|273035.7.peg.113"/>
<sequence>MSNILNIIFVYLLFIIIFFIIYIFTWGLVRNSFARFSIYYQVVIGGVFAILVIIAQGLIPFFVPPKTGETNTMIAINIFLPIIVCWMIGVFISCFATILYTIIIFTFLFAILPFLNNNYFLPLTGTPNIIMISVLYVLTLLIVFVSWYFKWTKWTRWSLLTLTGFITASIIVLAQSKRMAMSENFVSELYVLVWITMTYFAYSICGIIELIYVHAIKLQNIIEYDRNSYVREALAHDAIYNLIHKNKIRRGIYFTFMINNIEKLDKFLNSNVKNKIIDLISHQVFTLWKEQNVLFFKASLNHFGIFLPLDQIEKPDISSILLQNKSKLRSETDLLKQFEILLRQVNTTFILKNYKIIVKLQGYASLYGLQSNNLNKLKEYNIATADNRLNLEYSNQIIFIDPENIKELSNQKRSILVLNEHIQLEKIVSLYSPIINVNDGLTLAYHYSSNLVDGVDSDLIFGKDSNTFGGIVNETMLARFNAALNIKNFHKLDNYLEQKLFITYPASFISSDQFNLKKFATKLIELKVKPGNLILTFDLMETGFDSEKFKKNLNTIKNIGIEVAVKNFGAIDTELNSLYYYEPNYAFFSPTIIREMFIHLHYQNLIKEYIILAEKLDIILIAPQVNSYLGYSKLKELKINYMFGSLFGTYDEPQNEIGNEIKIALLKNSRKGFKDETKK</sequence>
<keyword evidence="4" id="KW-1185">Reference proteome</keyword>
<keyword evidence="1" id="KW-1133">Transmembrane helix</keyword>
<dbReference type="KEGG" id="skn:SKUN_0096"/>
<protein>
    <recommendedName>
        <fullName evidence="2">EAL domain-containing protein</fullName>
    </recommendedName>
</protein>
<feature type="transmembrane region" description="Helical" evidence="1">
    <location>
        <begin position="128"/>
        <end position="149"/>
    </location>
</feature>
<dbReference type="RefSeq" id="WP_053390385.1">
    <property type="nucleotide sequence ID" value="NZ_CP010899.1"/>
</dbReference>
<feature type="transmembrane region" description="Helical" evidence="1">
    <location>
        <begin position="186"/>
        <end position="212"/>
    </location>
</feature>
<accession>A0A0K2JEK6</accession>
<dbReference type="AlphaFoldDB" id="A0A0K2JEK6"/>
<dbReference type="PROSITE" id="PS50883">
    <property type="entry name" value="EAL"/>
    <property type="match status" value="1"/>
</dbReference>
<keyword evidence="1" id="KW-0812">Transmembrane</keyword>
<dbReference type="InterPro" id="IPR035919">
    <property type="entry name" value="EAL_sf"/>
</dbReference>
<dbReference type="InterPro" id="IPR001633">
    <property type="entry name" value="EAL_dom"/>
</dbReference>
<feature type="transmembrane region" description="Helical" evidence="1">
    <location>
        <begin position="7"/>
        <end position="26"/>
    </location>
</feature>
<organism evidence="3 4">
    <name type="scientific">Spiroplasma kunkelii CR2-3x</name>
    <dbReference type="NCBI Taxonomy" id="273035"/>
    <lineage>
        <taxon>Bacteria</taxon>
        <taxon>Bacillati</taxon>
        <taxon>Mycoplasmatota</taxon>
        <taxon>Mollicutes</taxon>
        <taxon>Entomoplasmatales</taxon>
        <taxon>Spiroplasmataceae</taxon>
        <taxon>Spiroplasma</taxon>
    </lineage>
</organism>
<dbReference type="Pfam" id="PF00563">
    <property type="entry name" value="EAL"/>
    <property type="match status" value="1"/>
</dbReference>
<reference evidence="3 4" key="1">
    <citation type="journal article" date="2015" name="Genome Announc.">
        <title>Complete Genome Sequence of Spiroplasma kunkelii Strain CR2-3x, Causal Agent of Corn Stunt Disease in Zea mays L.</title>
        <authorList>
            <person name="Davis R.E."/>
            <person name="Shao J."/>
            <person name="Dally E.L."/>
            <person name="Zhao Y."/>
            <person name="Gasparich G.E."/>
            <person name="Gaynor B.J."/>
            <person name="Athey J.C."/>
            <person name="Harrison N.A."/>
            <person name="Donofrio N."/>
        </authorList>
    </citation>
    <scope>NUCLEOTIDE SEQUENCE [LARGE SCALE GENOMIC DNA]</scope>
    <source>
        <strain evidence="3 4">CR2-3x</strain>
    </source>
</reference>
<dbReference type="OrthoDB" id="388025at2"/>
<dbReference type="Proteomes" id="UP000062963">
    <property type="component" value="Chromosome"/>
</dbReference>
<evidence type="ECO:0000313" key="4">
    <source>
        <dbReference type="Proteomes" id="UP000062963"/>
    </source>
</evidence>
<dbReference type="Gene3D" id="3.20.20.450">
    <property type="entry name" value="EAL domain"/>
    <property type="match status" value="1"/>
</dbReference>
<feature type="transmembrane region" description="Helical" evidence="1">
    <location>
        <begin position="98"/>
        <end position="116"/>
    </location>
</feature>
<feature type="transmembrane region" description="Helical" evidence="1">
    <location>
        <begin position="38"/>
        <end position="62"/>
    </location>
</feature>
<proteinExistence type="predicted"/>
<feature type="transmembrane region" description="Helical" evidence="1">
    <location>
        <begin position="74"/>
        <end position="92"/>
    </location>
</feature>
<evidence type="ECO:0000313" key="3">
    <source>
        <dbReference type="EMBL" id="ALA97020.1"/>
    </source>
</evidence>